<accession>A0A1G5Q1H8</accession>
<dbReference type="AlphaFoldDB" id="A0A1G5Q1H8"/>
<dbReference type="InterPro" id="IPR048149">
    <property type="entry name" value="YjaA"/>
</dbReference>
<gene>
    <name evidence="1" type="ORF">SAMN02982990_00806</name>
</gene>
<dbReference type="Proteomes" id="UP000183223">
    <property type="component" value="Unassembled WGS sequence"/>
</dbReference>
<keyword evidence="2" id="KW-1185">Reference proteome</keyword>
<dbReference type="RefSeq" id="WP_074524849.1">
    <property type="nucleotide sequence ID" value="NZ_CAWQXX010000034.1"/>
</dbReference>
<organism evidence="1 2">
    <name type="scientific">Photorhabdus luminescens</name>
    <name type="common">Xenorhabdus luminescens</name>
    <dbReference type="NCBI Taxonomy" id="29488"/>
    <lineage>
        <taxon>Bacteria</taxon>
        <taxon>Pseudomonadati</taxon>
        <taxon>Pseudomonadota</taxon>
        <taxon>Gammaproteobacteria</taxon>
        <taxon>Enterobacterales</taxon>
        <taxon>Morganellaceae</taxon>
        <taxon>Photorhabdus</taxon>
    </lineage>
</organism>
<dbReference type="NCBIfam" id="NF041448">
    <property type="entry name" value="stress_YjaA"/>
    <property type="match status" value="1"/>
</dbReference>
<name>A0A1G5Q1H8_PHOLU</name>
<evidence type="ECO:0000313" key="1">
    <source>
        <dbReference type="EMBL" id="SCZ55735.1"/>
    </source>
</evidence>
<dbReference type="OrthoDB" id="8612466at2"/>
<sequence>MSLIYIRLYINKIVVRNVSTGKEVSGTPDTPFATSRLLLGQMIPAMFLLKKLIKKVRKNTWYNFFLSNHHVIIQPMEMNEGGHSQVEFRAYIDLAKSITSSQNVNLCSPRLLPLSDDEIRQILSNNSLFRHNN</sequence>
<protein>
    <submittedName>
        <fullName evidence="1">Uncharacterized protein</fullName>
    </submittedName>
</protein>
<reference evidence="2" key="1">
    <citation type="submission" date="2016-10" db="EMBL/GenBank/DDBJ databases">
        <authorList>
            <person name="Varghese N."/>
            <person name="Submissions S."/>
        </authorList>
    </citation>
    <scope>NUCLEOTIDE SEQUENCE [LARGE SCALE GENOMIC DNA]</scope>
    <source>
        <strain evidence="2">ATCC 29999</strain>
    </source>
</reference>
<dbReference type="GeneID" id="45658672"/>
<dbReference type="EMBL" id="FMWJ01000002">
    <property type="protein sequence ID" value="SCZ55735.1"/>
    <property type="molecule type" value="Genomic_DNA"/>
</dbReference>
<proteinExistence type="predicted"/>
<evidence type="ECO:0000313" key="2">
    <source>
        <dbReference type="Proteomes" id="UP000183223"/>
    </source>
</evidence>